<dbReference type="SUPFAM" id="SSF56281">
    <property type="entry name" value="Metallo-hydrolase/oxidoreductase"/>
    <property type="match status" value="1"/>
</dbReference>
<dbReference type="InterPro" id="IPR013471">
    <property type="entry name" value="RNase_Z/BN"/>
</dbReference>
<dbReference type="Pfam" id="PF12706">
    <property type="entry name" value="Lactamase_B_2"/>
    <property type="match status" value="1"/>
</dbReference>
<feature type="domain" description="Metallo-beta-lactamase" evidence="9">
    <location>
        <begin position="200"/>
        <end position="270"/>
    </location>
</feature>
<keyword evidence="2 8" id="KW-0819">tRNA processing</keyword>
<comment type="subunit">
    <text evidence="1 8">Homodimer.</text>
</comment>
<evidence type="ECO:0000256" key="6">
    <source>
        <dbReference type="ARBA" id="ARBA00022801"/>
    </source>
</evidence>
<evidence type="ECO:0000256" key="1">
    <source>
        <dbReference type="ARBA" id="ARBA00011738"/>
    </source>
</evidence>
<dbReference type="Proteomes" id="UP000664256">
    <property type="component" value="Unassembled WGS sequence"/>
</dbReference>
<evidence type="ECO:0000256" key="5">
    <source>
        <dbReference type="ARBA" id="ARBA00022759"/>
    </source>
</evidence>
<feature type="binding site" evidence="8">
    <location>
        <position position="68"/>
    </location>
    <ligand>
        <name>Zn(2+)</name>
        <dbReference type="ChEBI" id="CHEBI:29105"/>
        <label>2</label>
        <note>catalytic</note>
    </ligand>
</feature>
<dbReference type="CDD" id="cd07717">
    <property type="entry name" value="RNaseZ_ZiPD-like_MBL-fold"/>
    <property type="match status" value="1"/>
</dbReference>
<dbReference type="PANTHER" id="PTHR46018:SF2">
    <property type="entry name" value="ZINC PHOSPHODIESTERASE ELAC PROTEIN 1"/>
    <property type="match status" value="1"/>
</dbReference>
<organism evidence="10 11">
    <name type="scientific">Candidatus Enterococcus myersii</name>
    <dbReference type="NCBI Taxonomy" id="2815322"/>
    <lineage>
        <taxon>Bacteria</taxon>
        <taxon>Bacillati</taxon>
        <taxon>Bacillota</taxon>
        <taxon>Bacilli</taxon>
        <taxon>Lactobacillales</taxon>
        <taxon>Enterococcaceae</taxon>
        <taxon>Enterococcus</taxon>
    </lineage>
</organism>
<evidence type="ECO:0000313" key="11">
    <source>
        <dbReference type="Proteomes" id="UP000664256"/>
    </source>
</evidence>
<dbReference type="PANTHER" id="PTHR46018">
    <property type="entry name" value="ZINC PHOSPHODIESTERASE ELAC PROTEIN 1"/>
    <property type="match status" value="1"/>
</dbReference>
<feature type="binding site" evidence="8">
    <location>
        <position position="140"/>
    </location>
    <ligand>
        <name>Zn(2+)</name>
        <dbReference type="ChEBI" id="CHEBI:29105"/>
        <label>1</label>
        <note>catalytic</note>
    </ligand>
</feature>
<comment type="catalytic activity">
    <reaction evidence="8">
        <text>Endonucleolytic cleavage of RNA, removing extra 3' nucleotides from tRNA precursor, generating 3' termini of tRNAs. A 3'-hydroxy group is left at the tRNA terminus and a 5'-phosphoryl group is left at the trailer molecule.</text>
        <dbReference type="EC" id="3.1.26.11"/>
    </reaction>
</comment>
<dbReference type="Gene3D" id="3.60.15.10">
    <property type="entry name" value="Ribonuclease Z/Hydroxyacylglutathione hydrolase-like"/>
    <property type="match status" value="1"/>
</dbReference>
<dbReference type="GO" id="GO:0042781">
    <property type="term" value="F:3'-tRNA processing endoribonuclease activity"/>
    <property type="evidence" value="ECO:0007669"/>
    <property type="project" value="UniProtKB-EC"/>
</dbReference>
<comment type="cofactor">
    <cofactor evidence="8">
        <name>Zn(2+)</name>
        <dbReference type="ChEBI" id="CHEBI:29105"/>
    </cofactor>
    <text evidence="8">Binds 2 Zn(2+) ions.</text>
</comment>
<comment type="caution">
    <text evidence="10">The sequence shown here is derived from an EMBL/GenBank/DDBJ whole genome shotgun (WGS) entry which is preliminary data.</text>
</comment>
<keyword evidence="11" id="KW-1185">Reference proteome</keyword>
<dbReference type="InterPro" id="IPR001279">
    <property type="entry name" value="Metallo-B-lactamas"/>
</dbReference>
<dbReference type="EMBL" id="JAFLVT010000005">
    <property type="protein sequence ID" value="MBO0448507.1"/>
    <property type="molecule type" value="Genomic_DNA"/>
</dbReference>
<dbReference type="Pfam" id="PF23023">
    <property type="entry name" value="Anti-Pycsar_Apyc1"/>
    <property type="match status" value="1"/>
</dbReference>
<keyword evidence="4 8" id="KW-0479">Metal-binding</keyword>
<dbReference type="NCBIfam" id="TIGR02651">
    <property type="entry name" value="RNase_Z"/>
    <property type="match status" value="1"/>
</dbReference>
<keyword evidence="6 8" id="KW-0378">Hydrolase</keyword>
<feature type="binding site" evidence="8">
    <location>
        <position position="269"/>
    </location>
    <ligand>
        <name>Zn(2+)</name>
        <dbReference type="ChEBI" id="CHEBI:29105"/>
        <label>2</label>
        <note>catalytic</note>
    </ligand>
</feature>
<evidence type="ECO:0000259" key="9">
    <source>
        <dbReference type="Pfam" id="PF12706"/>
    </source>
</evidence>
<keyword evidence="7 8" id="KW-0862">Zinc</keyword>
<keyword evidence="5 8" id="KW-0255">Endonuclease</keyword>
<evidence type="ECO:0000256" key="3">
    <source>
        <dbReference type="ARBA" id="ARBA00022722"/>
    </source>
</evidence>
<dbReference type="HAMAP" id="MF_01818">
    <property type="entry name" value="RNase_Z_BN"/>
    <property type="match status" value="1"/>
</dbReference>
<dbReference type="RefSeq" id="WP_206902714.1">
    <property type="nucleotide sequence ID" value="NZ_JAFLVT010000005.1"/>
</dbReference>
<proteinExistence type="inferred from homology"/>
<reference evidence="10 11" key="1">
    <citation type="submission" date="2021-03" db="EMBL/GenBank/DDBJ databases">
        <title>Enterococcal diversity collection.</title>
        <authorList>
            <person name="Gilmore M.S."/>
            <person name="Schwartzman J."/>
            <person name="Van Tyne D."/>
            <person name="Martin M."/>
            <person name="Earl A.M."/>
            <person name="Manson A.L."/>
            <person name="Straub T."/>
            <person name="Salamzade R."/>
            <person name="Saavedra J."/>
            <person name="Lebreton F."/>
            <person name="Prichula J."/>
            <person name="Schaufler K."/>
            <person name="Gaca A."/>
            <person name="Sgardioli B."/>
            <person name="Wagenaar J."/>
            <person name="Strong T."/>
        </authorList>
    </citation>
    <scope>NUCLEOTIDE SEQUENCE [LARGE SCALE GENOMIC DNA]</scope>
    <source>
        <strain evidence="10 11">MJM12</strain>
    </source>
</reference>
<dbReference type="InterPro" id="IPR036866">
    <property type="entry name" value="RibonucZ/Hydroxyglut_hydro"/>
</dbReference>
<evidence type="ECO:0000256" key="7">
    <source>
        <dbReference type="ARBA" id="ARBA00022833"/>
    </source>
</evidence>
<name>A0ABS3H4X8_9ENTE</name>
<comment type="similarity">
    <text evidence="8">Belongs to the RNase Z family.</text>
</comment>
<dbReference type="NCBIfam" id="NF000801">
    <property type="entry name" value="PRK00055.1-3"/>
    <property type="match status" value="1"/>
</dbReference>
<gene>
    <name evidence="8 10" type="primary">rnz</name>
    <name evidence="10" type="ORF">JZO76_03065</name>
</gene>
<feature type="binding site" evidence="8">
    <location>
        <position position="67"/>
    </location>
    <ligand>
        <name>Zn(2+)</name>
        <dbReference type="ChEBI" id="CHEBI:29105"/>
        <label>2</label>
        <note>catalytic</note>
    </ligand>
</feature>
<protein>
    <recommendedName>
        <fullName evidence="8">Ribonuclease Z</fullName>
        <shortName evidence="8">RNase Z</shortName>
        <ecNumber evidence="8">3.1.26.11</ecNumber>
    </recommendedName>
    <alternativeName>
        <fullName evidence="8">tRNA 3 endonuclease</fullName>
    </alternativeName>
    <alternativeName>
        <fullName evidence="8">tRNase Z</fullName>
    </alternativeName>
</protein>
<feature type="active site" description="Proton acceptor" evidence="8">
    <location>
        <position position="67"/>
    </location>
</feature>
<comment type="function">
    <text evidence="8">Zinc phosphodiesterase, which displays some tRNA 3'-processing endonuclease activity. Probably involved in tRNA maturation, by removing a 3'-trailer from precursor tRNA.</text>
</comment>
<sequence length="312" mass="34673">MELEFLGTGAGVPAKHRNVTSIALKLLDERNAVWLFDCGEGTQMQILRTNIRPRKIEKIFITHLHGDHIFGLPGLISSRSFQGGDEPLEIYGPAGIKQFVLNALKISQTRLAYSLKFIEVKPGVIFYDDQFTVTCDLLDHGIDSYGYRVSEHDHDGQLQVDKLVALGIKPGPIFGQLKKGETVTLPDGRTVSGKDFVGAAKTGRTVTILGDTRISDTSIALAKTSDVLVHESTFNKNEAKMARNYYHSTTHQAAEVAKRAQVKRLILTHISARYLAQDALNLEKEAQEIFPNTKIAKDFDIVDIPFQNEIKE</sequence>
<feature type="binding site" evidence="8">
    <location>
        <position position="211"/>
    </location>
    <ligand>
        <name>Zn(2+)</name>
        <dbReference type="ChEBI" id="CHEBI:29105"/>
        <label>1</label>
        <note>catalytic</note>
    </ligand>
</feature>
<feature type="binding site" evidence="8">
    <location>
        <position position="63"/>
    </location>
    <ligand>
        <name>Zn(2+)</name>
        <dbReference type="ChEBI" id="CHEBI:29105"/>
        <label>1</label>
        <note>catalytic</note>
    </ligand>
</feature>
<accession>A0ABS3H4X8</accession>
<evidence type="ECO:0000313" key="10">
    <source>
        <dbReference type="EMBL" id="MBO0448507.1"/>
    </source>
</evidence>
<evidence type="ECO:0000256" key="2">
    <source>
        <dbReference type="ARBA" id="ARBA00022694"/>
    </source>
</evidence>
<dbReference type="EC" id="3.1.26.11" evidence="8"/>
<feature type="binding site" evidence="8">
    <location>
        <position position="211"/>
    </location>
    <ligand>
        <name>Zn(2+)</name>
        <dbReference type="ChEBI" id="CHEBI:29105"/>
        <label>2</label>
        <note>catalytic</note>
    </ligand>
</feature>
<keyword evidence="3 8" id="KW-0540">Nuclease</keyword>
<evidence type="ECO:0000256" key="8">
    <source>
        <dbReference type="HAMAP-Rule" id="MF_01818"/>
    </source>
</evidence>
<feature type="binding site" evidence="8">
    <location>
        <position position="65"/>
    </location>
    <ligand>
        <name>Zn(2+)</name>
        <dbReference type="ChEBI" id="CHEBI:29105"/>
        <label>1</label>
        <note>catalytic</note>
    </ligand>
</feature>
<evidence type="ECO:0000256" key="4">
    <source>
        <dbReference type="ARBA" id="ARBA00022723"/>
    </source>
</evidence>